<reference evidence="3 4" key="1">
    <citation type="submission" date="2016-02" db="EMBL/GenBank/DDBJ databases">
        <title>Genome analysis of coral dinoflagellate symbionts highlights evolutionary adaptations to a symbiotic lifestyle.</title>
        <authorList>
            <person name="Aranda M."/>
            <person name="Li Y."/>
            <person name="Liew Y.J."/>
            <person name="Baumgarten S."/>
            <person name="Simakov O."/>
            <person name="Wilson M."/>
            <person name="Piel J."/>
            <person name="Ashoor H."/>
            <person name="Bougouffa S."/>
            <person name="Bajic V.B."/>
            <person name="Ryu T."/>
            <person name="Ravasi T."/>
            <person name="Bayer T."/>
            <person name="Micklem G."/>
            <person name="Kim H."/>
            <person name="Bhak J."/>
            <person name="Lajeunesse T.C."/>
            <person name="Voolstra C.R."/>
        </authorList>
    </citation>
    <scope>NUCLEOTIDE SEQUENCE [LARGE SCALE GENOMIC DNA]</scope>
    <source>
        <strain evidence="3 4">CCMP2467</strain>
    </source>
</reference>
<keyword evidence="2" id="KW-1133">Transmembrane helix</keyword>
<evidence type="ECO:0000313" key="3">
    <source>
        <dbReference type="EMBL" id="OLP97892.1"/>
    </source>
</evidence>
<feature type="compositionally biased region" description="Basic residues" evidence="1">
    <location>
        <begin position="914"/>
        <end position="923"/>
    </location>
</feature>
<feature type="compositionally biased region" description="Basic and acidic residues" evidence="1">
    <location>
        <begin position="664"/>
        <end position="675"/>
    </location>
</feature>
<dbReference type="Proteomes" id="UP000186817">
    <property type="component" value="Unassembled WGS sequence"/>
</dbReference>
<gene>
    <name evidence="3" type="ORF">AK812_SmicGene19688</name>
</gene>
<feature type="compositionally biased region" description="Acidic residues" evidence="1">
    <location>
        <begin position="969"/>
        <end position="984"/>
    </location>
</feature>
<keyword evidence="4" id="KW-1185">Reference proteome</keyword>
<protein>
    <submittedName>
        <fullName evidence="3">Uncharacterized protein</fullName>
    </submittedName>
</protein>
<feature type="compositionally biased region" description="Acidic residues" evidence="1">
    <location>
        <begin position="681"/>
        <end position="693"/>
    </location>
</feature>
<dbReference type="AlphaFoldDB" id="A0A1Q9DRV0"/>
<evidence type="ECO:0000313" key="4">
    <source>
        <dbReference type="Proteomes" id="UP000186817"/>
    </source>
</evidence>
<feature type="compositionally biased region" description="Low complexity" evidence="1">
    <location>
        <begin position="500"/>
        <end position="509"/>
    </location>
</feature>
<organism evidence="3 4">
    <name type="scientific">Symbiodinium microadriaticum</name>
    <name type="common">Dinoflagellate</name>
    <name type="synonym">Zooxanthella microadriatica</name>
    <dbReference type="NCBI Taxonomy" id="2951"/>
    <lineage>
        <taxon>Eukaryota</taxon>
        <taxon>Sar</taxon>
        <taxon>Alveolata</taxon>
        <taxon>Dinophyceae</taxon>
        <taxon>Suessiales</taxon>
        <taxon>Symbiodiniaceae</taxon>
        <taxon>Symbiodinium</taxon>
    </lineage>
</organism>
<keyword evidence="2" id="KW-0472">Membrane</keyword>
<feature type="region of interest" description="Disordered" evidence="1">
    <location>
        <begin position="657"/>
        <end position="698"/>
    </location>
</feature>
<dbReference type="EMBL" id="LSRX01000416">
    <property type="protein sequence ID" value="OLP97892.1"/>
    <property type="molecule type" value="Genomic_DNA"/>
</dbReference>
<proteinExistence type="predicted"/>
<keyword evidence="2" id="KW-0812">Transmembrane</keyword>
<dbReference type="OrthoDB" id="434638at2759"/>
<feature type="transmembrane region" description="Helical" evidence="2">
    <location>
        <begin position="1119"/>
        <end position="1138"/>
    </location>
</feature>
<evidence type="ECO:0000256" key="2">
    <source>
        <dbReference type="SAM" id="Phobius"/>
    </source>
</evidence>
<comment type="caution">
    <text evidence="3">The sequence shown here is derived from an EMBL/GenBank/DDBJ whole genome shotgun (WGS) entry which is preliminary data.</text>
</comment>
<name>A0A1Q9DRV0_SYMMI</name>
<feature type="compositionally biased region" description="Acidic residues" evidence="1">
    <location>
        <begin position="927"/>
        <end position="943"/>
    </location>
</feature>
<sequence length="1171" mass="128991">MPPKKNDAKPAGKAKAKGKAKAAAVAMVPDAAVPLLDNSEGNACADHLMKVHEALQLIRDRPIFAGIDSAAPLSIAQGGKQSPFCLSDAVQALKAQGDTYEAAGNFMWQDHIWLANHRVPMNAGQIRAIQAFHLDPLKPPRSWPYELVLAVDKADRGCLDPPHGLQRLSPAEPCHALLFSVQTAIQQKAGDTTLKAWRNVLLTVSTTFELQPLGEERFWRAQNIREHQVQKGLVVQVSLRQRVFDVIGFATANNIWTASQVAKAYEKVKLADNAEPISASFVDSVLTVNRRTLSVEACRKLWEWCDQHFLTKNPFKSIWTLQGLIDRAKGPAEITFAMQGLIDGYRKGFVDVGMFAASKIKDPRTSYVEVLKLKMAAKDALLGEWLQAQDFGAEWKEKLRGAFRSFESARAKYAPYPVQGKSGEADTAWLVGCPESVRQTAEMLDDCLYSDTFDGRYRDAVKSKHEIGDFFAYASVKKRLDDVQALLRQESGPETKSNPASTTATGAGAAGSTSAAASAASAGSASAASAAVEKLSADEQEEWRQHILKILKSQVRLLPAENKTVSELEQSLKDCPFALLRGDPTGLVLIHFDVKKYGESTTRPDLRTPTLRTAWYNKLVRATLSARRVSQDSPATLSAGEVAVVLDGGKRGLRSKLLAPWKEGTNKEKAQKSKDGPGGGGEEDDDDEEEMEDETRNKPSFFSDILHLGYSQSSLSRRRQRIRGTATIKQIEWCHTMTSTRLALPVRDRKHYKGNSTGDLLEDIERPDLDKEWSMPWGQKKKLYGRKHLIEVGGKTENADDAGREPRTDAVLEPVCYHSMPAEFYDELVHMFYAKLVIDLCPSDGKLAFTAIKHRIGYVGITYNAEHAAFLEERLVHLIREQMTVPSSPLYNIQYSTAVGARAPEPAGTDKPKPKSKRGKRKKDATEEGQEAQDDDQDDEDDQGTTSKPKPAKPKKAPKKKAAKTEPVDLVEDDNEEEEAGADDDDLWDPLKLLRLAALAASAMPDVNLSKTAALWLAEAKLRYPPGRPADLVDYLLARRDEPCGRSVPEAILKAIAWMEKVAEYPEEQRATHGRLAWAAKDKITEILSEGARLIKRAPRYPVHLLAQLEELVLDPGHAIGWLLLAAGVLAAWLLLVAGVSRLLAASEVAGCASAQDIFSDSCLAAWSWRS</sequence>
<accession>A0A1Q9DRV0</accession>
<feature type="region of interest" description="Disordered" evidence="1">
    <location>
        <begin position="901"/>
        <end position="984"/>
    </location>
</feature>
<feature type="region of interest" description="Disordered" evidence="1">
    <location>
        <begin position="489"/>
        <end position="509"/>
    </location>
</feature>
<feature type="compositionally biased region" description="Basic residues" evidence="1">
    <location>
        <begin position="950"/>
        <end position="962"/>
    </location>
</feature>
<evidence type="ECO:0000256" key="1">
    <source>
        <dbReference type="SAM" id="MobiDB-lite"/>
    </source>
</evidence>